<keyword evidence="8" id="KW-1185">Reference proteome</keyword>
<evidence type="ECO:0000256" key="3">
    <source>
        <dbReference type="ARBA" id="ARBA00022729"/>
    </source>
</evidence>
<proteinExistence type="inferred from homology"/>
<evidence type="ECO:0000313" key="7">
    <source>
        <dbReference type="EMBL" id="SKB35678.1"/>
    </source>
</evidence>
<evidence type="ECO:0000313" key="8">
    <source>
        <dbReference type="Proteomes" id="UP000190044"/>
    </source>
</evidence>
<dbReference type="EMBL" id="FUYP01000004">
    <property type="protein sequence ID" value="SKB35678.1"/>
    <property type="molecule type" value="Genomic_DNA"/>
</dbReference>
<accession>A0A1T5AL29</accession>
<dbReference type="GO" id="GO:0009279">
    <property type="term" value="C:cell outer membrane"/>
    <property type="evidence" value="ECO:0007669"/>
    <property type="project" value="UniProtKB-SubCell"/>
</dbReference>
<sequence length="281" mass="29066">MLRAIRIIGSILTTMLATAAAAQERPESAASARPAGDRILFGLGAGITPTYDGSGDYKIIPGGVLSGTVAGHDFQLNGPQLFVDAIPNRDARKIDLELGPVVGLRLNRTSRVDDARVAALGKLDTAVELGLRGSIGLRGVFDRTDRLALAVTAAWDVAGAHSSHIVSPSVEYSRLASKRAFVRAALTSEFVGGGYADYNFGVTLGGAAASGLAAYRAKGGLASIGANMLVTRSIGRPGSRWSLFGIASYKRLQGDIAASPIVVDTGTPNQFFAAGGIAYSF</sequence>
<comment type="subcellular location">
    <subcellularLocation>
        <location evidence="1">Cell outer membrane</location>
    </subcellularLocation>
</comment>
<feature type="chain" id="PRO_5012188380" evidence="6">
    <location>
        <begin position="20"/>
        <end position="281"/>
    </location>
</feature>
<evidence type="ECO:0000256" key="5">
    <source>
        <dbReference type="ARBA" id="ARBA00023237"/>
    </source>
</evidence>
<evidence type="ECO:0000256" key="6">
    <source>
        <dbReference type="SAM" id="SignalP"/>
    </source>
</evidence>
<gene>
    <name evidence="7" type="ORF">SAMN06295937_10046</name>
</gene>
<dbReference type="Proteomes" id="UP000190044">
    <property type="component" value="Unassembled WGS sequence"/>
</dbReference>
<dbReference type="AlphaFoldDB" id="A0A1T5AL29"/>
<dbReference type="Pfam" id="PF06629">
    <property type="entry name" value="MipA"/>
    <property type="match status" value="1"/>
</dbReference>
<comment type="similarity">
    <text evidence="2">Belongs to the MipA/OmpV family.</text>
</comment>
<dbReference type="OrthoDB" id="5462484at2"/>
<keyword evidence="4" id="KW-0472">Membrane</keyword>
<keyword evidence="5" id="KW-0998">Cell outer membrane</keyword>
<dbReference type="RefSeq" id="WP_079637432.1">
    <property type="nucleotide sequence ID" value="NZ_FUYP01000004.1"/>
</dbReference>
<organism evidence="7 8">
    <name type="scientific">Sphingopyxis flava</name>
    <dbReference type="NCBI Taxonomy" id="1507287"/>
    <lineage>
        <taxon>Bacteria</taxon>
        <taxon>Pseudomonadati</taxon>
        <taxon>Pseudomonadota</taxon>
        <taxon>Alphaproteobacteria</taxon>
        <taxon>Sphingomonadales</taxon>
        <taxon>Sphingomonadaceae</taxon>
        <taxon>Sphingopyxis</taxon>
    </lineage>
</organism>
<feature type="signal peptide" evidence="6">
    <location>
        <begin position="1"/>
        <end position="19"/>
    </location>
</feature>
<keyword evidence="3 6" id="KW-0732">Signal</keyword>
<reference evidence="8" key="1">
    <citation type="submission" date="2017-02" db="EMBL/GenBank/DDBJ databases">
        <authorList>
            <person name="Varghese N."/>
            <person name="Submissions S."/>
        </authorList>
    </citation>
    <scope>NUCLEOTIDE SEQUENCE [LARGE SCALE GENOMIC DNA]</scope>
    <source>
        <strain evidence="8">R11H</strain>
    </source>
</reference>
<dbReference type="InterPro" id="IPR010583">
    <property type="entry name" value="MipA"/>
</dbReference>
<dbReference type="PANTHER" id="PTHR38776:SF1">
    <property type="entry name" value="MLTA-INTERACTING PROTEIN-RELATED"/>
    <property type="match status" value="1"/>
</dbReference>
<evidence type="ECO:0000256" key="1">
    <source>
        <dbReference type="ARBA" id="ARBA00004442"/>
    </source>
</evidence>
<dbReference type="PANTHER" id="PTHR38776">
    <property type="entry name" value="MLTA-INTERACTING PROTEIN-RELATED"/>
    <property type="match status" value="1"/>
</dbReference>
<evidence type="ECO:0000256" key="2">
    <source>
        <dbReference type="ARBA" id="ARBA00005722"/>
    </source>
</evidence>
<protein>
    <submittedName>
        <fullName evidence="7">Outer membrane scaffolding protein for murein synthesis, MipA/OmpV family</fullName>
    </submittedName>
</protein>
<name>A0A1T5AL29_9SPHN</name>
<evidence type="ECO:0000256" key="4">
    <source>
        <dbReference type="ARBA" id="ARBA00023136"/>
    </source>
</evidence>